<dbReference type="EnsemblPlants" id="evm.model.03.776">
    <property type="protein sequence ID" value="cds.evm.model.03.776"/>
    <property type="gene ID" value="evm.TU.03.776"/>
</dbReference>
<evidence type="ECO:0000313" key="2">
    <source>
        <dbReference type="Proteomes" id="UP000596661"/>
    </source>
</evidence>
<dbReference type="Gramene" id="evm.model.03.776">
    <property type="protein sequence ID" value="cds.evm.model.03.776"/>
    <property type="gene ID" value="evm.TU.03.776"/>
</dbReference>
<keyword evidence="2" id="KW-1185">Reference proteome</keyword>
<dbReference type="Proteomes" id="UP000596661">
    <property type="component" value="Chromosome 3"/>
</dbReference>
<accession>A0A803PAC7</accession>
<reference evidence="1" key="2">
    <citation type="submission" date="2021-03" db="UniProtKB">
        <authorList>
            <consortium name="EnsemblPlants"/>
        </authorList>
    </citation>
    <scope>IDENTIFICATION</scope>
</reference>
<organism evidence="1 2">
    <name type="scientific">Cannabis sativa</name>
    <name type="common">Hemp</name>
    <name type="synonym">Marijuana</name>
    <dbReference type="NCBI Taxonomy" id="3483"/>
    <lineage>
        <taxon>Eukaryota</taxon>
        <taxon>Viridiplantae</taxon>
        <taxon>Streptophyta</taxon>
        <taxon>Embryophyta</taxon>
        <taxon>Tracheophyta</taxon>
        <taxon>Spermatophyta</taxon>
        <taxon>Magnoliopsida</taxon>
        <taxon>eudicotyledons</taxon>
        <taxon>Gunneridae</taxon>
        <taxon>Pentapetalae</taxon>
        <taxon>rosids</taxon>
        <taxon>fabids</taxon>
        <taxon>Rosales</taxon>
        <taxon>Cannabaceae</taxon>
        <taxon>Cannabis</taxon>
    </lineage>
</organism>
<evidence type="ECO:0000313" key="1">
    <source>
        <dbReference type="EnsemblPlants" id="cds.evm.model.03.776"/>
    </source>
</evidence>
<dbReference type="EMBL" id="UZAU01000267">
    <property type="status" value="NOT_ANNOTATED_CDS"/>
    <property type="molecule type" value="Genomic_DNA"/>
</dbReference>
<dbReference type="AlphaFoldDB" id="A0A803PAC7"/>
<protein>
    <submittedName>
        <fullName evidence="1">Uncharacterized protein</fullName>
    </submittedName>
</protein>
<proteinExistence type="predicted"/>
<name>A0A803PAC7_CANSA</name>
<reference evidence="1" key="1">
    <citation type="submission" date="2018-11" db="EMBL/GenBank/DDBJ databases">
        <authorList>
            <person name="Grassa J C."/>
        </authorList>
    </citation>
    <scope>NUCLEOTIDE SEQUENCE [LARGE SCALE GENOMIC DNA]</scope>
</reference>
<sequence>MPVYAMSTNKIPLSCCRQQDALMRKYWWLGNVEKDRFLALKAWDRFRHEKLWGLKSGGLEDMNKALLTKLACFTKAVWLGGYYPLKIDCIPGDNMISFLEVLISALPLVERNELLNFVGCVFSEIWHQRNALCVRNTVADPFLALLRIDKPDWEIKNLCNCNAGDPRERVYDIELVTDQGVVMCPREEEVNHVIFTDANWINGDAGVAVVGVDRSNGCWFVMLERPINTLHLKLNLKPFFWPCLGLLKLVGKRYTSFQILC</sequence>